<keyword evidence="3" id="KW-1185">Reference proteome</keyword>
<evidence type="ECO:0000313" key="2">
    <source>
        <dbReference type="EMBL" id="EGW35146.1"/>
    </source>
</evidence>
<sequence>MDSQKLTPPHHAMTPPPESPLASFYYNQFRSVSPSTSSVASSYQSSSITPPFQHIHAHPHAQPQISPLGYPVYPHNNIMIGSHQSLHNDITPSSSIASSPKVFSASDLLLDQISPVSSIDTTYIKQEFQEPRMKVAKPS</sequence>
<feature type="compositionally biased region" description="Low complexity" evidence="1">
    <location>
        <begin position="35"/>
        <end position="65"/>
    </location>
</feature>
<dbReference type="EMBL" id="GL996499">
    <property type="protein sequence ID" value="EGW35146.1"/>
    <property type="molecule type" value="Genomic_DNA"/>
</dbReference>
<evidence type="ECO:0000313" key="3">
    <source>
        <dbReference type="Proteomes" id="UP000000709"/>
    </source>
</evidence>
<dbReference type="GeneID" id="18872409"/>
<accession>G3AG07</accession>
<evidence type="ECO:0000256" key="1">
    <source>
        <dbReference type="SAM" id="MobiDB-lite"/>
    </source>
</evidence>
<dbReference type="HOGENOM" id="CLU_1850015_0_0_1"/>
<reference evidence="2 3" key="1">
    <citation type="journal article" date="2011" name="Proc. Natl. Acad. Sci. U.S.A.">
        <title>Comparative genomics of xylose-fermenting fungi for enhanced biofuel production.</title>
        <authorList>
            <person name="Wohlbach D.J."/>
            <person name="Kuo A."/>
            <person name="Sato T.K."/>
            <person name="Potts K.M."/>
            <person name="Salamov A.A."/>
            <person name="LaButti K.M."/>
            <person name="Sun H."/>
            <person name="Clum A."/>
            <person name="Pangilinan J.L."/>
            <person name="Lindquist E.A."/>
            <person name="Lucas S."/>
            <person name="Lapidus A."/>
            <person name="Jin M."/>
            <person name="Gunawan C."/>
            <person name="Balan V."/>
            <person name="Dale B.E."/>
            <person name="Jeffries T.W."/>
            <person name="Zinkel R."/>
            <person name="Barry K.W."/>
            <person name="Grigoriev I.V."/>
            <person name="Gasch A.P."/>
        </authorList>
    </citation>
    <scope>NUCLEOTIDE SEQUENCE [LARGE SCALE GENOMIC DNA]</scope>
    <source>
        <strain evidence="3">NRRL Y-27907 / 11-Y1</strain>
    </source>
</reference>
<feature type="region of interest" description="Disordered" evidence="1">
    <location>
        <begin position="35"/>
        <end position="68"/>
    </location>
</feature>
<protein>
    <submittedName>
        <fullName evidence="2">Uncharacterized protein</fullName>
    </submittedName>
</protein>
<dbReference type="RefSeq" id="XP_007372558.1">
    <property type="nucleotide sequence ID" value="XM_007372496.1"/>
</dbReference>
<name>G3AG07_SPAPN</name>
<dbReference type="Proteomes" id="UP000000709">
    <property type="component" value="Unassembled WGS sequence"/>
</dbReference>
<dbReference type="KEGG" id="spaa:SPAPADRAFT_58333"/>
<dbReference type="InParanoid" id="G3AG07"/>
<feature type="non-terminal residue" evidence="2">
    <location>
        <position position="139"/>
    </location>
</feature>
<dbReference type="AlphaFoldDB" id="G3AG07"/>
<proteinExistence type="predicted"/>
<organism evidence="3">
    <name type="scientific">Spathaspora passalidarum (strain NRRL Y-27907 / 11-Y1)</name>
    <dbReference type="NCBI Taxonomy" id="619300"/>
    <lineage>
        <taxon>Eukaryota</taxon>
        <taxon>Fungi</taxon>
        <taxon>Dikarya</taxon>
        <taxon>Ascomycota</taxon>
        <taxon>Saccharomycotina</taxon>
        <taxon>Pichiomycetes</taxon>
        <taxon>Debaryomycetaceae</taxon>
        <taxon>Spathaspora</taxon>
    </lineage>
</organism>
<gene>
    <name evidence="2" type="ORF">SPAPADRAFT_58333</name>
</gene>